<dbReference type="SUPFAM" id="SSF47459">
    <property type="entry name" value="HLH, helix-loop-helix DNA-binding domain"/>
    <property type="match status" value="1"/>
</dbReference>
<evidence type="ECO:0000256" key="1">
    <source>
        <dbReference type="ARBA" id="ARBA00004123"/>
    </source>
</evidence>
<feature type="compositionally biased region" description="Basic and acidic residues" evidence="6">
    <location>
        <begin position="374"/>
        <end position="392"/>
    </location>
</feature>
<accession>A0A177CE36</accession>
<evidence type="ECO:0000313" key="9">
    <source>
        <dbReference type="Proteomes" id="UP000077069"/>
    </source>
</evidence>
<sequence length="449" mass="48742">MDEKDPSPFGYTFSADFFGNAAGEFDNGGASLLSDMEAQQLDSFFSHANPFGSDAAPSAFAFPSDAPDLLDNFSGWSAVPPATIHNISTTIPDQALLHGFHAEQSFTPTQQTNHFASTADDLQAASTLYAQAHIPPSLPTYQHQPNGRSHSFHGAPSTGVHTNGYGSHAGLSHGLPLVPTPATSNGLVHEQLAALLPHHDVPGSVDNTLTAQLADSTARAAHEAELRERQRPSLKRAYTYGTDSSFNESGFQPSSKHESEEVVTKRLIRELHHAQPLARPTSGTNGTILQSPTGHIHQPPFAGDSESNEDGVSDESSADDDEEKRMKKRRKRPLLATNGKRKSVSGGLSSKNRKMSVDDRVRKPRRKSMASAKPQRENLSEEQKRSNHILSEQKRRNLIKRGFDDLHDLVPEIRNGGLSKSGVLTEAANFLQQLIDDNKRYSALLGADG</sequence>
<dbReference type="GO" id="GO:0000981">
    <property type="term" value="F:DNA-binding transcription factor activity, RNA polymerase II-specific"/>
    <property type="evidence" value="ECO:0007669"/>
    <property type="project" value="TreeGrafter"/>
</dbReference>
<dbReference type="PANTHER" id="PTHR15741:SF27">
    <property type="entry name" value="TRANSCRIPTION FACTOR AP-4"/>
    <property type="match status" value="1"/>
</dbReference>
<dbReference type="RefSeq" id="XP_018035413.1">
    <property type="nucleotide sequence ID" value="XM_018178702.1"/>
</dbReference>
<dbReference type="GeneID" id="28762188"/>
<dbReference type="OrthoDB" id="5778525at2759"/>
<dbReference type="GO" id="GO:0046983">
    <property type="term" value="F:protein dimerization activity"/>
    <property type="evidence" value="ECO:0007669"/>
    <property type="project" value="InterPro"/>
</dbReference>
<keyword evidence="5" id="KW-0539">Nucleus</keyword>
<dbReference type="InterPro" id="IPR036638">
    <property type="entry name" value="HLH_DNA-bd_sf"/>
</dbReference>
<comment type="subcellular location">
    <subcellularLocation>
        <location evidence="1">Nucleus</location>
    </subcellularLocation>
</comment>
<dbReference type="GO" id="GO:0000978">
    <property type="term" value="F:RNA polymerase II cis-regulatory region sequence-specific DNA binding"/>
    <property type="evidence" value="ECO:0007669"/>
    <property type="project" value="TreeGrafter"/>
</dbReference>
<feature type="compositionally biased region" description="Basic and acidic residues" evidence="6">
    <location>
        <begin position="255"/>
        <end position="273"/>
    </location>
</feature>
<evidence type="ECO:0000256" key="5">
    <source>
        <dbReference type="ARBA" id="ARBA00023242"/>
    </source>
</evidence>
<protein>
    <recommendedName>
        <fullName evidence="7">BHLH domain-containing protein</fullName>
    </recommendedName>
</protein>
<evidence type="ECO:0000259" key="7">
    <source>
        <dbReference type="PROSITE" id="PS50888"/>
    </source>
</evidence>
<dbReference type="Pfam" id="PF00010">
    <property type="entry name" value="HLH"/>
    <property type="match status" value="1"/>
</dbReference>
<dbReference type="SMART" id="SM00353">
    <property type="entry name" value="HLH"/>
    <property type="match status" value="1"/>
</dbReference>
<dbReference type="AlphaFoldDB" id="A0A177CE36"/>
<feature type="domain" description="BHLH" evidence="7">
    <location>
        <begin position="383"/>
        <end position="434"/>
    </location>
</feature>
<dbReference type="PANTHER" id="PTHR15741">
    <property type="entry name" value="BASIC HELIX-LOOP-HELIX ZIP TRANSCRIPTION FACTOR"/>
    <property type="match status" value="1"/>
</dbReference>
<feature type="compositionally biased region" description="Polar residues" evidence="6">
    <location>
        <begin position="241"/>
        <end position="254"/>
    </location>
</feature>
<gene>
    <name evidence="8" type="ORF">CC84DRAFT_1165381</name>
</gene>
<name>A0A177CE36_9PLEO</name>
<dbReference type="InParanoid" id="A0A177CE36"/>
<evidence type="ECO:0000313" key="8">
    <source>
        <dbReference type="EMBL" id="OAG05048.1"/>
    </source>
</evidence>
<feature type="compositionally biased region" description="Acidic residues" evidence="6">
    <location>
        <begin position="306"/>
        <end position="322"/>
    </location>
</feature>
<keyword evidence="2" id="KW-0805">Transcription regulation</keyword>
<evidence type="ECO:0000256" key="4">
    <source>
        <dbReference type="ARBA" id="ARBA00023163"/>
    </source>
</evidence>
<dbReference type="InterPro" id="IPR052207">
    <property type="entry name" value="Max-like/E-box_TFs"/>
</dbReference>
<dbReference type="CDD" id="cd11404">
    <property type="entry name" value="bHLHzip_Mlx_like"/>
    <property type="match status" value="1"/>
</dbReference>
<dbReference type="GO" id="GO:0005634">
    <property type="term" value="C:nucleus"/>
    <property type="evidence" value="ECO:0007669"/>
    <property type="project" value="UniProtKB-SubCell"/>
</dbReference>
<dbReference type="EMBL" id="KV441553">
    <property type="protein sequence ID" value="OAG05048.1"/>
    <property type="molecule type" value="Genomic_DNA"/>
</dbReference>
<feature type="compositionally biased region" description="Basic residues" evidence="6">
    <location>
        <begin position="326"/>
        <end position="343"/>
    </location>
</feature>
<feature type="compositionally biased region" description="Basic and acidic residues" evidence="6">
    <location>
        <begin position="220"/>
        <end position="231"/>
    </location>
</feature>
<keyword evidence="4" id="KW-0804">Transcription</keyword>
<evidence type="ECO:0000256" key="2">
    <source>
        <dbReference type="ARBA" id="ARBA00023015"/>
    </source>
</evidence>
<keyword evidence="9" id="KW-1185">Reference proteome</keyword>
<dbReference type="PROSITE" id="PS50888">
    <property type="entry name" value="BHLH"/>
    <property type="match status" value="1"/>
</dbReference>
<dbReference type="InterPro" id="IPR011598">
    <property type="entry name" value="bHLH_dom"/>
</dbReference>
<dbReference type="STRING" id="1460663.A0A177CE36"/>
<dbReference type="Gene3D" id="4.10.280.10">
    <property type="entry name" value="Helix-loop-helix DNA-binding domain"/>
    <property type="match status" value="1"/>
</dbReference>
<reference evidence="8 9" key="1">
    <citation type="submission" date="2016-05" db="EMBL/GenBank/DDBJ databases">
        <title>Comparative analysis of secretome profiles of manganese(II)-oxidizing ascomycete fungi.</title>
        <authorList>
            <consortium name="DOE Joint Genome Institute"/>
            <person name="Zeiner C.A."/>
            <person name="Purvine S.O."/>
            <person name="Zink E.M."/>
            <person name="Wu S."/>
            <person name="Pasa-Tolic L."/>
            <person name="Chaput D.L."/>
            <person name="Haridas S."/>
            <person name="Grigoriev I.V."/>
            <person name="Santelli C.M."/>
            <person name="Hansel C.M."/>
        </authorList>
    </citation>
    <scope>NUCLEOTIDE SEQUENCE [LARGE SCALE GENOMIC DNA]</scope>
    <source>
        <strain evidence="8 9">AP3s5-JAC2a</strain>
    </source>
</reference>
<feature type="region of interest" description="Disordered" evidence="6">
    <location>
        <begin position="219"/>
        <end position="392"/>
    </location>
</feature>
<feature type="compositionally biased region" description="Polar residues" evidence="6">
    <location>
        <begin position="281"/>
        <end position="293"/>
    </location>
</feature>
<dbReference type="Proteomes" id="UP000077069">
    <property type="component" value="Unassembled WGS sequence"/>
</dbReference>
<keyword evidence="3" id="KW-0238">DNA-binding</keyword>
<organism evidence="8 9">
    <name type="scientific">Paraphaeosphaeria sporulosa</name>
    <dbReference type="NCBI Taxonomy" id="1460663"/>
    <lineage>
        <taxon>Eukaryota</taxon>
        <taxon>Fungi</taxon>
        <taxon>Dikarya</taxon>
        <taxon>Ascomycota</taxon>
        <taxon>Pezizomycotina</taxon>
        <taxon>Dothideomycetes</taxon>
        <taxon>Pleosporomycetidae</taxon>
        <taxon>Pleosporales</taxon>
        <taxon>Massarineae</taxon>
        <taxon>Didymosphaeriaceae</taxon>
        <taxon>Paraphaeosphaeria</taxon>
    </lineage>
</organism>
<evidence type="ECO:0000256" key="3">
    <source>
        <dbReference type="ARBA" id="ARBA00023125"/>
    </source>
</evidence>
<evidence type="ECO:0000256" key="6">
    <source>
        <dbReference type="SAM" id="MobiDB-lite"/>
    </source>
</evidence>
<proteinExistence type="predicted"/>